<organism evidence="1 2">
    <name type="scientific">[Candida] jaroonii</name>
    <dbReference type="NCBI Taxonomy" id="467808"/>
    <lineage>
        <taxon>Eukaryota</taxon>
        <taxon>Fungi</taxon>
        <taxon>Dikarya</taxon>
        <taxon>Ascomycota</taxon>
        <taxon>Saccharomycotina</taxon>
        <taxon>Pichiomycetes</taxon>
        <taxon>Debaryomycetaceae</taxon>
        <taxon>Yamadazyma</taxon>
    </lineage>
</organism>
<comment type="caution">
    <text evidence="1">The sequence shown here is derived from an EMBL/GenBank/DDBJ whole genome shotgun (WGS) entry which is preliminary data.</text>
</comment>
<gene>
    <name evidence="1" type="ORF">CLIB1444_06S03180</name>
</gene>
<accession>A0ACA9Y8X3</accession>
<evidence type="ECO:0000313" key="1">
    <source>
        <dbReference type="EMBL" id="CAH6721481.1"/>
    </source>
</evidence>
<evidence type="ECO:0000313" key="2">
    <source>
        <dbReference type="Proteomes" id="UP001152531"/>
    </source>
</evidence>
<proteinExistence type="predicted"/>
<dbReference type="Proteomes" id="UP001152531">
    <property type="component" value="Unassembled WGS sequence"/>
</dbReference>
<reference evidence="1" key="1">
    <citation type="submission" date="2022-06" db="EMBL/GenBank/DDBJ databases">
        <authorList>
            <person name="Legras J.-L."/>
            <person name="Devillers H."/>
            <person name="Grondin C."/>
        </authorList>
    </citation>
    <scope>NUCLEOTIDE SEQUENCE</scope>
    <source>
        <strain evidence="1">CLIB 1444</strain>
    </source>
</reference>
<sequence length="265" mass="30596">MTQKDSAPESEEQKFRQKCKELKRRIQEVEDSNELATLAITRTKTSIRRMRLEYSILLERLESHAVGLPEYDDISPPPSPSYNFESEDKSPKKKLKKAVNKKIRDPNLPKRPTNAYLIFCESEKERIKKESGDNSLTSINELGKTLIEKWKNLTEAEKKQYHKLFEEAKERYQKEMLEYKNNNVDLNEIDDDEDDDENNDNDNEPHDSMDLDTPKIEDDNSPYPQSHPPSEINVDSLPIPTSTNPGISIPPPAPTPIKEEPTSNE</sequence>
<keyword evidence="2" id="KW-1185">Reference proteome</keyword>
<dbReference type="EMBL" id="CALSDN010000006">
    <property type="protein sequence ID" value="CAH6721481.1"/>
    <property type="molecule type" value="Genomic_DNA"/>
</dbReference>
<protein>
    <submittedName>
        <fullName evidence="1">Non-histone protein 10</fullName>
    </submittedName>
</protein>
<name>A0ACA9Y8X3_9ASCO</name>